<proteinExistence type="predicted"/>
<evidence type="ECO:0000313" key="3">
    <source>
        <dbReference type="Proteomes" id="UP001280581"/>
    </source>
</evidence>
<keyword evidence="3" id="KW-1185">Reference proteome</keyword>
<dbReference type="EMBL" id="WVTA01000005">
    <property type="protein sequence ID" value="KAK3210240.1"/>
    <property type="molecule type" value="Genomic_DNA"/>
</dbReference>
<feature type="domain" description="Heterokaryon incompatibility" evidence="1">
    <location>
        <begin position="95"/>
        <end position="243"/>
    </location>
</feature>
<gene>
    <name evidence="2" type="ORF">GRF29_44g2084197</name>
</gene>
<dbReference type="InterPro" id="IPR010730">
    <property type="entry name" value="HET"/>
</dbReference>
<name>A0AAN6M364_9PLEO</name>
<reference evidence="2 3" key="1">
    <citation type="submission" date="2021-02" db="EMBL/GenBank/DDBJ databases">
        <title>Genome assembly of Pseudopithomyces chartarum.</title>
        <authorList>
            <person name="Jauregui R."/>
            <person name="Singh J."/>
            <person name="Voisey C."/>
        </authorList>
    </citation>
    <scope>NUCLEOTIDE SEQUENCE [LARGE SCALE GENOMIC DNA]</scope>
    <source>
        <strain evidence="2 3">AGR01</strain>
    </source>
</reference>
<dbReference type="InterPro" id="IPR052895">
    <property type="entry name" value="HetReg/Transcr_Mod"/>
</dbReference>
<protein>
    <recommendedName>
        <fullName evidence="1">Heterokaryon incompatibility domain-containing protein</fullName>
    </recommendedName>
</protein>
<dbReference type="Pfam" id="PF06985">
    <property type="entry name" value="HET"/>
    <property type="match status" value="1"/>
</dbReference>
<organism evidence="2 3">
    <name type="scientific">Pseudopithomyces chartarum</name>
    <dbReference type="NCBI Taxonomy" id="1892770"/>
    <lineage>
        <taxon>Eukaryota</taxon>
        <taxon>Fungi</taxon>
        <taxon>Dikarya</taxon>
        <taxon>Ascomycota</taxon>
        <taxon>Pezizomycotina</taxon>
        <taxon>Dothideomycetes</taxon>
        <taxon>Pleosporomycetidae</taxon>
        <taxon>Pleosporales</taxon>
        <taxon>Massarineae</taxon>
        <taxon>Didymosphaeriaceae</taxon>
        <taxon>Pseudopithomyces</taxon>
    </lineage>
</organism>
<dbReference type="PANTHER" id="PTHR24148:SF73">
    <property type="entry name" value="HET DOMAIN PROTEIN (AFU_ORTHOLOGUE AFUA_8G01020)"/>
    <property type="match status" value="1"/>
</dbReference>
<evidence type="ECO:0000259" key="1">
    <source>
        <dbReference type="Pfam" id="PF06985"/>
    </source>
</evidence>
<comment type="caution">
    <text evidence="2">The sequence shown here is derived from an EMBL/GenBank/DDBJ whole genome shotgun (WGS) entry which is preliminary data.</text>
</comment>
<dbReference type="PANTHER" id="PTHR24148">
    <property type="entry name" value="ANKYRIN REPEAT DOMAIN-CONTAINING PROTEIN 39 HOMOLOG-RELATED"/>
    <property type="match status" value="1"/>
</dbReference>
<accession>A0AAN6M364</accession>
<dbReference type="Proteomes" id="UP001280581">
    <property type="component" value="Unassembled WGS sequence"/>
</dbReference>
<evidence type="ECO:0000313" key="2">
    <source>
        <dbReference type="EMBL" id="KAK3210240.1"/>
    </source>
</evidence>
<sequence>MSSRPLCCQRPDIRKFDGIRTCLACGTAVFESPSTEIAGNLSADSNTEGTQTYRYTKLNYELGQEIRLLVIQPGSEKDPVRCNIITVNLMDEPEYEALSYTWATEDGDDSLSRVVYCDNFLTTLHVTRNCEAALRRLRRLGLRRTVWIDALCVDQNNIAERNHQVALMGNIYKGASKVLIYLDCATYNLTALFEWLRLKEINWESPKSRLHPERNSSWISILQVQVKELLSLRWFHRVWVIQEVALSRAALLMTENDEVILDGETVTRLQDIRRKKLEDNFATVRGHTDLSLPGPLLWMPGWRELQRPDLLECLLATQDCSESDPRDKVYGILNLLDDEAQSLIQVDYALDILTVYMHATHYEAFLETGKTLPDEGAEYNVFRTEHSMGFADYSPTSWTKGDVIVALDGAHAPMILQSLGGNRYRIKCDCYLMAALEYDSWKEAGGRGPWGELPDPVPEEEHTRLIDLY</sequence>
<dbReference type="AlphaFoldDB" id="A0AAN6M364"/>